<dbReference type="InterPro" id="IPR011256">
    <property type="entry name" value="Reg_factor_effector_dom_sf"/>
</dbReference>
<reference evidence="3 4" key="2">
    <citation type="journal article" date="2023" name="Mol. Biol. Evol.">
        <title>Genomics of Secondarily Temperate Adaptation in the Only Non-Antarctic Icefish.</title>
        <authorList>
            <person name="Rivera-Colon A.G."/>
            <person name="Rayamajhi N."/>
            <person name="Minhas B.F."/>
            <person name="Madrigal G."/>
            <person name="Bilyk K.T."/>
            <person name="Yoon V."/>
            <person name="Hune M."/>
            <person name="Gregory S."/>
            <person name="Cheng C.H.C."/>
            <person name="Catchen J.M."/>
        </authorList>
    </citation>
    <scope>NUCLEOTIDE SEQUENCE [LARGE SCALE GENOMIC DNA]</scope>
    <source>
        <strain evidence="3">JMC-PN-2008</strain>
    </source>
</reference>
<proteinExistence type="inferred from homology"/>
<reference evidence="3 4" key="1">
    <citation type="journal article" date="2023" name="Genes (Basel)">
        <title>Chromosome-Level Genome Assembly and Circadian Gene Repertoire of the Patagonia Blennie Eleginops maclovinus-The Closest Ancestral Proxy of Antarctic Cryonotothenioids.</title>
        <authorList>
            <person name="Cheng C.C."/>
            <person name="Rivera-Colon A.G."/>
            <person name="Minhas B.F."/>
            <person name="Wilson L."/>
            <person name="Rayamajhi N."/>
            <person name="Vargas-Chacoff L."/>
            <person name="Catchen J.M."/>
        </authorList>
    </citation>
    <scope>NUCLEOTIDE SEQUENCE [LARGE SCALE GENOMIC DNA]</scope>
    <source>
        <strain evidence="3">JMC-PN-2008</strain>
    </source>
</reference>
<evidence type="ECO:0008006" key="5">
    <source>
        <dbReference type="Google" id="ProtNLM"/>
    </source>
</evidence>
<dbReference type="PANTHER" id="PTHR11220:SF69">
    <property type="entry name" value="HEME-BINDING PROTEIN 2"/>
    <property type="match status" value="1"/>
</dbReference>
<dbReference type="GO" id="GO:0005737">
    <property type="term" value="C:cytoplasm"/>
    <property type="evidence" value="ECO:0007669"/>
    <property type="project" value="TreeGrafter"/>
</dbReference>
<evidence type="ECO:0000256" key="2">
    <source>
        <dbReference type="SAM" id="SignalP"/>
    </source>
</evidence>
<dbReference type="GO" id="GO:0020037">
    <property type="term" value="F:heme binding"/>
    <property type="evidence" value="ECO:0007669"/>
    <property type="project" value="TreeGrafter"/>
</dbReference>
<dbReference type="Gene3D" id="3.20.80.10">
    <property type="entry name" value="Regulatory factor, effector binding domain"/>
    <property type="match status" value="1"/>
</dbReference>
<comment type="caution">
    <text evidence="3">The sequence shown here is derived from an EMBL/GenBank/DDBJ whole genome shotgun (WGS) entry which is preliminary data.</text>
</comment>
<feature type="signal peptide" evidence="2">
    <location>
        <begin position="1"/>
        <end position="16"/>
    </location>
</feature>
<protein>
    <recommendedName>
        <fullName evidence="5">Heme-binding protein 2</fullName>
    </recommendedName>
</protein>
<dbReference type="Proteomes" id="UP001346869">
    <property type="component" value="Unassembled WGS sequence"/>
</dbReference>
<dbReference type="PANTHER" id="PTHR11220">
    <property type="entry name" value="HEME-BINDING PROTEIN-RELATED"/>
    <property type="match status" value="1"/>
</dbReference>
<evidence type="ECO:0000313" key="4">
    <source>
        <dbReference type="Proteomes" id="UP001346869"/>
    </source>
</evidence>
<gene>
    <name evidence="3" type="ORF">PBY51_014746</name>
</gene>
<dbReference type="InterPro" id="IPR006917">
    <property type="entry name" value="SOUL_heme-bd"/>
</dbReference>
<sequence length="185" mass="20717">MQLLLTLLVLVPFCGGQEWKAPEYCRGSPCPQFTVVEKQQDFEERLYVASTWITTNIPNPQATDLLSANARLKSAVGHIDSWPVQISITNGEDYSLSWFIPPAMNITKITDPSVQLENRPEVNVYVRVFGGTPSIESGKENAEKLCDSLRKAGKTCSGTEKFVGNAYESYFSITHHDEVWIDKTQ</sequence>
<accession>A0AAN7WWX7</accession>
<dbReference type="SUPFAM" id="SSF55136">
    <property type="entry name" value="Probable bacterial effector-binding domain"/>
    <property type="match status" value="1"/>
</dbReference>
<dbReference type="Pfam" id="PF04832">
    <property type="entry name" value="SOUL"/>
    <property type="match status" value="1"/>
</dbReference>
<keyword evidence="4" id="KW-1185">Reference proteome</keyword>
<feature type="chain" id="PRO_5043016642" description="Heme-binding protein 2" evidence="2">
    <location>
        <begin position="17"/>
        <end position="185"/>
    </location>
</feature>
<dbReference type="AlphaFoldDB" id="A0AAN7WWX7"/>
<name>A0AAN7WWX7_ELEMC</name>
<evidence type="ECO:0000256" key="1">
    <source>
        <dbReference type="ARBA" id="ARBA00009817"/>
    </source>
</evidence>
<dbReference type="EMBL" id="JAUZQC010000019">
    <property type="protein sequence ID" value="KAK5853606.1"/>
    <property type="molecule type" value="Genomic_DNA"/>
</dbReference>
<keyword evidence="2" id="KW-0732">Signal</keyword>
<evidence type="ECO:0000313" key="3">
    <source>
        <dbReference type="EMBL" id="KAK5853606.1"/>
    </source>
</evidence>
<organism evidence="3 4">
    <name type="scientific">Eleginops maclovinus</name>
    <name type="common">Patagonian blennie</name>
    <name type="synonym">Eleginus maclovinus</name>
    <dbReference type="NCBI Taxonomy" id="56733"/>
    <lineage>
        <taxon>Eukaryota</taxon>
        <taxon>Metazoa</taxon>
        <taxon>Chordata</taxon>
        <taxon>Craniata</taxon>
        <taxon>Vertebrata</taxon>
        <taxon>Euteleostomi</taxon>
        <taxon>Actinopterygii</taxon>
        <taxon>Neopterygii</taxon>
        <taxon>Teleostei</taxon>
        <taxon>Neoteleostei</taxon>
        <taxon>Acanthomorphata</taxon>
        <taxon>Eupercaria</taxon>
        <taxon>Perciformes</taxon>
        <taxon>Notothenioidei</taxon>
        <taxon>Eleginopidae</taxon>
        <taxon>Eleginops</taxon>
    </lineage>
</organism>
<comment type="similarity">
    <text evidence="1">Belongs to the HEBP family.</text>
</comment>